<keyword evidence="4" id="KW-1185">Reference proteome</keyword>
<evidence type="ECO:0000256" key="2">
    <source>
        <dbReference type="SAM" id="Phobius"/>
    </source>
</evidence>
<dbReference type="GO" id="GO:0020037">
    <property type="term" value="F:heme binding"/>
    <property type="evidence" value="ECO:0007669"/>
    <property type="project" value="InterPro"/>
</dbReference>
<keyword evidence="2" id="KW-1133">Transmembrane helix</keyword>
<keyword evidence="2" id="KW-0472">Membrane</keyword>
<dbReference type="PANTHER" id="PTHR24306:SF7">
    <property type="entry name" value="AHBB"/>
    <property type="match status" value="1"/>
</dbReference>
<evidence type="ECO:0000256" key="1">
    <source>
        <dbReference type="SAM" id="MobiDB-lite"/>
    </source>
</evidence>
<comment type="caution">
    <text evidence="3">The sequence shown here is derived from an EMBL/GenBank/DDBJ whole genome shotgun (WGS) entry which is preliminary data.</text>
</comment>
<evidence type="ECO:0000313" key="3">
    <source>
        <dbReference type="EMBL" id="KAF9695133.1"/>
    </source>
</evidence>
<dbReference type="EMBL" id="RZGK01000012">
    <property type="protein sequence ID" value="KAF9695133.1"/>
    <property type="molecule type" value="Genomic_DNA"/>
</dbReference>
<evidence type="ECO:0008006" key="5">
    <source>
        <dbReference type="Google" id="ProtNLM"/>
    </source>
</evidence>
<evidence type="ECO:0000313" key="4">
    <source>
        <dbReference type="Proteomes" id="UP000651452"/>
    </source>
</evidence>
<reference evidence="3" key="1">
    <citation type="submission" date="2018-12" db="EMBL/GenBank/DDBJ databases">
        <authorList>
            <person name="Syme R.A."/>
            <person name="Farfan-Caceres L."/>
            <person name="Lichtenzveig J."/>
        </authorList>
    </citation>
    <scope>NUCLEOTIDE SEQUENCE</scope>
    <source>
        <strain evidence="3">Al4</strain>
    </source>
</reference>
<dbReference type="InterPro" id="IPR036396">
    <property type="entry name" value="Cyt_P450_sf"/>
</dbReference>
<feature type="transmembrane region" description="Helical" evidence="2">
    <location>
        <begin position="21"/>
        <end position="41"/>
    </location>
</feature>
<dbReference type="AlphaFoldDB" id="A0A8H7J4F5"/>
<dbReference type="GO" id="GO:0004497">
    <property type="term" value="F:monooxygenase activity"/>
    <property type="evidence" value="ECO:0007669"/>
    <property type="project" value="InterPro"/>
</dbReference>
<sequence>MASLKGLFTAVYASNGIIRTLFLPVWYILLLSPFIAALAYYYGLGQTLQNFVGEDFSWFDILPQFAISAVFLLLPTRLLSGSGGVSKSKDGGKSRVQSLPYWIPGIRHLGSIVSGGEEWLREIRNSSIHSIISYKAAGAKHNVLLSDSSLSQIYKNWNDQHEHEASRWAVLRNAFNMPKDFEDEYFKAQPKIQDVIDAEMFKSKSMEVLISASCKILSDTLPDLVTFNTSIVDQMQWERVATIELTDETSEAECDFFTLINDFCCNAIIGPIAGTQFPESYQLLASDLADLNRHYYALSLGLPRLSPIQGLPTAALAKRRLLQNFTKLFQELTVPKVRRVPDDDESVSGEETDADTSTPLATLNELFTKQDVPIPARASIALDLIHSIVAEVVPLVFWTLLHVYSSSTWPLVQGDQETPFAKIKEETKSWAQAIQPPSIHPLFPAPPEISFVSTVQAVTPTSFPYLRSCINEARRLYSSSATIYTVTKPTTLEEKSLRPGVQDQWELDAGSYLDIGLSRSLINTSPANYPSPETFKPDRFVKTTAPSSIISPVDTSEPYKTALLVSILAGIVQLWEISPAPKKTFMEKMIEIRDEVHAGAASLDADGKVNKSNGRAVQEGKEKKSGVWVLPKGLDAASIKVPKNDVRVRIRRRENLPPPKSPRKR</sequence>
<protein>
    <recommendedName>
        <fullName evidence="5">Cytochrome P450</fullName>
    </recommendedName>
</protein>
<accession>A0A8H7J4F5</accession>
<dbReference type="GO" id="GO:0016705">
    <property type="term" value="F:oxidoreductase activity, acting on paired donors, with incorporation or reduction of molecular oxygen"/>
    <property type="evidence" value="ECO:0007669"/>
    <property type="project" value="InterPro"/>
</dbReference>
<proteinExistence type="predicted"/>
<dbReference type="PANTHER" id="PTHR24306">
    <property type="match status" value="1"/>
</dbReference>
<dbReference type="GO" id="GO:0005506">
    <property type="term" value="F:iron ion binding"/>
    <property type="evidence" value="ECO:0007669"/>
    <property type="project" value="InterPro"/>
</dbReference>
<dbReference type="Proteomes" id="UP000651452">
    <property type="component" value="Unassembled WGS sequence"/>
</dbReference>
<dbReference type="Gene3D" id="1.10.630.10">
    <property type="entry name" value="Cytochrome P450"/>
    <property type="match status" value="1"/>
</dbReference>
<feature type="region of interest" description="Disordered" evidence="1">
    <location>
        <begin position="605"/>
        <end position="624"/>
    </location>
</feature>
<keyword evidence="2" id="KW-0812">Transmembrane</keyword>
<organism evidence="3 4">
    <name type="scientific">Ascochyta lentis</name>
    <dbReference type="NCBI Taxonomy" id="205686"/>
    <lineage>
        <taxon>Eukaryota</taxon>
        <taxon>Fungi</taxon>
        <taxon>Dikarya</taxon>
        <taxon>Ascomycota</taxon>
        <taxon>Pezizomycotina</taxon>
        <taxon>Dothideomycetes</taxon>
        <taxon>Pleosporomycetidae</taxon>
        <taxon>Pleosporales</taxon>
        <taxon>Pleosporineae</taxon>
        <taxon>Didymellaceae</taxon>
        <taxon>Ascochyta</taxon>
    </lineage>
</organism>
<dbReference type="OrthoDB" id="3366823at2759"/>
<reference evidence="3" key="2">
    <citation type="submission" date="2020-09" db="EMBL/GenBank/DDBJ databases">
        <title>Reference genome assembly for Australian Ascochyta lentis isolate Al4.</title>
        <authorList>
            <person name="Lee R.C."/>
            <person name="Farfan-Caceres L.M."/>
            <person name="Debler J.W."/>
            <person name="Williams A.H."/>
            <person name="Henares B.M."/>
        </authorList>
    </citation>
    <scope>NUCLEOTIDE SEQUENCE</scope>
    <source>
        <strain evidence="3">Al4</strain>
    </source>
</reference>
<name>A0A8H7J4F5_9PLEO</name>
<gene>
    <name evidence="3" type="ORF">EKO04_007126</name>
</gene>
<dbReference type="SUPFAM" id="SSF48264">
    <property type="entry name" value="Cytochrome P450"/>
    <property type="match status" value="1"/>
</dbReference>